<protein>
    <submittedName>
        <fullName evidence="1">Uncharacterized protein</fullName>
    </submittedName>
</protein>
<dbReference type="EMBL" id="HAEA01008941">
    <property type="protein sequence ID" value="SBQ37421.1"/>
    <property type="molecule type" value="Transcribed_RNA"/>
</dbReference>
<accession>A0A1A8DW00</accession>
<evidence type="ECO:0000313" key="1">
    <source>
        <dbReference type="EMBL" id="SBQ37421.1"/>
    </source>
</evidence>
<name>A0A1A8DW00_NOTKA</name>
<gene>
    <name evidence="1" type="primary">v1g148065</name>
</gene>
<feature type="non-terminal residue" evidence="1">
    <location>
        <position position="41"/>
    </location>
</feature>
<sequence>RVARSQSSKVQKNVMVVNNSTRRRKFPTILSVCECRQLQQY</sequence>
<feature type="non-terminal residue" evidence="1">
    <location>
        <position position="1"/>
    </location>
</feature>
<proteinExistence type="predicted"/>
<dbReference type="AlphaFoldDB" id="A0A1A8DW00"/>
<organism evidence="1">
    <name type="scientific">Nothobranchius kadleci</name>
    <name type="common">African annual killifish</name>
    <dbReference type="NCBI Taxonomy" id="1051664"/>
    <lineage>
        <taxon>Eukaryota</taxon>
        <taxon>Metazoa</taxon>
        <taxon>Chordata</taxon>
        <taxon>Craniata</taxon>
        <taxon>Vertebrata</taxon>
        <taxon>Euteleostomi</taxon>
        <taxon>Actinopterygii</taxon>
        <taxon>Neopterygii</taxon>
        <taxon>Teleostei</taxon>
        <taxon>Neoteleostei</taxon>
        <taxon>Acanthomorphata</taxon>
        <taxon>Ovalentaria</taxon>
        <taxon>Atherinomorphae</taxon>
        <taxon>Cyprinodontiformes</taxon>
        <taxon>Nothobranchiidae</taxon>
        <taxon>Nothobranchius</taxon>
    </lineage>
</organism>
<reference evidence="1" key="2">
    <citation type="submission" date="2016-06" db="EMBL/GenBank/DDBJ databases">
        <title>The genome of a short-lived fish provides insights into sex chromosome evolution and the genetic control of aging.</title>
        <authorList>
            <person name="Reichwald K."/>
            <person name="Felder M."/>
            <person name="Petzold A."/>
            <person name="Koch P."/>
            <person name="Groth M."/>
            <person name="Platzer M."/>
        </authorList>
    </citation>
    <scope>NUCLEOTIDE SEQUENCE</scope>
    <source>
        <tissue evidence="1">Brain</tissue>
    </source>
</reference>
<reference evidence="1" key="1">
    <citation type="submission" date="2016-05" db="EMBL/GenBank/DDBJ databases">
        <authorList>
            <person name="Lavstsen T."/>
            <person name="Jespersen J.S."/>
        </authorList>
    </citation>
    <scope>NUCLEOTIDE SEQUENCE</scope>
    <source>
        <tissue evidence="1">Brain</tissue>
    </source>
</reference>